<evidence type="ECO:0000256" key="1">
    <source>
        <dbReference type="SAM" id="MobiDB-lite"/>
    </source>
</evidence>
<comment type="caution">
    <text evidence="2">The sequence shown here is derived from an EMBL/GenBank/DDBJ whole genome shotgun (WGS) entry which is preliminary data.</text>
</comment>
<name>A0ABQ7GY34_DUNSA</name>
<dbReference type="EMBL" id="MU069541">
    <property type="protein sequence ID" value="KAF5839508.1"/>
    <property type="molecule type" value="Genomic_DNA"/>
</dbReference>
<accession>A0ABQ7GY34</accession>
<dbReference type="Proteomes" id="UP000815325">
    <property type="component" value="Unassembled WGS sequence"/>
</dbReference>
<keyword evidence="3" id="KW-1185">Reference proteome</keyword>
<reference evidence="2" key="1">
    <citation type="submission" date="2017-08" db="EMBL/GenBank/DDBJ databases">
        <authorList>
            <person name="Polle J.E."/>
            <person name="Barry K."/>
            <person name="Cushman J."/>
            <person name="Schmutz J."/>
            <person name="Tran D."/>
            <person name="Hathwaick L.T."/>
            <person name="Yim W.C."/>
            <person name="Jenkins J."/>
            <person name="Mckie-Krisberg Z.M."/>
            <person name="Prochnik S."/>
            <person name="Lindquist E."/>
            <person name="Dockter R.B."/>
            <person name="Adam C."/>
            <person name="Molina H."/>
            <person name="Bunkerborg J."/>
            <person name="Jin E."/>
            <person name="Buchheim M."/>
            <person name="Magnuson J."/>
        </authorList>
    </citation>
    <scope>NUCLEOTIDE SEQUENCE</scope>
    <source>
        <strain evidence="2">CCAP 19/18</strain>
    </source>
</reference>
<protein>
    <recommendedName>
        <fullName evidence="4">Encoded protein</fullName>
    </recommendedName>
</protein>
<evidence type="ECO:0000313" key="3">
    <source>
        <dbReference type="Proteomes" id="UP000815325"/>
    </source>
</evidence>
<feature type="region of interest" description="Disordered" evidence="1">
    <location>
        <begin position="68"/>
        <end position="129"/>
    </location>
</feature>
<gene>
    <name evidence="2" type="ORF">DUNSADRAFT_579</name>
</gene>
<sequence>MLVLHQLAIRPATLLRTSAIQASKQSCFPKRNLQAVITFWSELQTLFPPEQLKETPVLLIRAATPGPTLTHLQESRKGNSSPPDQSCNPRPHLNHLQGSRKGKSNPLPPSGQSRNLQPHLGNSKSTKVRHGCCSCGTLFFVLSTKRGRTYA</sequence>
<feature type="compositionally biased region" description="Polar residues" evidence="1">
    <location>
        <begin position="78"/>
        <end position="88"/>
    </location>
</feature>
<evidence type="ECO:0008006" key="4">
    <source>
        <dbReference type="Google" id="ProtNLM"/>
    </source>
</evidence>
<evidence type="ECO:0000313" key="2">
    <source>
        <dbReference type="EMBL" id="KAF5839508.1"/>
    </source>
</evidence>
<feature type="compositionally biased region" description="Polar residues" evidence="1">
    <location>
        <begin position="110"/>
        <end position="125"/>
    </location>
</feature>
<proteinExistence type="predicted"/>
<organism evidence="2 3">
    <name type="scientific">Dunaliella salina</name>
    <name type="common">Green alga</name>
    <name type="synonym">Protococcus salinus</name>
    <dbReference type="NCBI Taxonomy" id="3046"/>
    <lineage>
        <taxon>Eukaryota</taxon>
        <taxon>Viridiplantae</taxon>
        <taxon>Chlorophyta</taxon>
        <taxon>core chlorophytes</taxon>
        <taxon>Chlorophyceae</taxon>
        <taxon>CS clade</taxon>
        <taxon>Chlamydomonadales</taxon>
        <taxon>Dunaliellaceae</taxon>
        <taxon>Dunaliella</taxon>
    </lineage>
</organism>